<accession>A0AA88EGJ6</accession>
<dbReference type="EMBL" id="BTGU01018700">
    <property type="protein sequence ID" value="GMN74559.1"/>
    <property type="molecule type" value="Genomic_DNA"/>
</dbReference>
<dbReference type="EMBL" id="BTGU01018698">
    <property type="protein sequence ID" value="GMN74550.1"/>
    <property type="molecule type" value="Genomic_DNA"/>
</dbReference>
<evidence type="ECO:0000313" key="3">
    <source>
        <dbReference type="Proteomes" id="UP001187192"/>
    </source>
</evidence>
<evidence type="ECO:0000313" key="2">
    <source>
        <dbReference type="EMBL" id="GMN74559.1"/>
    </source>
</evidence>
<dbReference type="Proteomes" id="UP001187192">
    <property type="component" value="Unassembled WGS sequence"/>
</dbReference>
<name>A0AA88EGJ6_FICCA</name>
<gene>
    <name evidence="1" type="ORF">TIFTF001_055819</name>
    <name evidence="2" type="ORF">TIFTF001_055820</name>
</gene>
<comment type="caution">
    <text evidence="2">The sequence shown here is derived from an EMBL/GenBank/DDBJ whole genome shotgun (WGS) entry which is preliminary data.</text>
</comment>
<sequence>MDIDYSEKATRDLAILVLIPS</sequence>
<reference evidence="2" key="1">
    <citation type="submission" date="2023-07" db="EMBL/GenBank/DDBJ databases">
        <title>draft genome sequence of fig (Ficus carica).</title>
        <authorList>
            <person name="Takahashi T."/>
            <person name="Nishimura K."/>
        </authorList>
    </citation>
    <scope>NUCLEOTIDE SEQUENCE</scope>
</reference>
<proteinExistence type="predicted"/>
<evidence type="ECO:0000313" key="1">
    <source>
        <dbReference type="EMBL" id="GMN74550.1"/>
    </source>
</evidence>
<dbReference type="AlphaFoldDB" id="A0AA88EGJ6"/>
<organism evidence="2 3">
    <name type="scientific">Ficus carica</name>
    <name type="common">Common fig</name>
    <dbReference type="NCBI Taxonomy" id="3494"/>
    <lineage>
        <taxon>Eukaryota</taxon>
        <taxon>Viridiplantae</taxon>
        <taxon>Streptophyta</taxon>
        <taxon>Embryophyta</taxon>
        <taxon>Tracheophyta</taxon>
        <taxon>Spermatophyta</taxon>
        <taxon>Magnoliopsida</taxon>
        <taxon>eudicotyledons</taxon>
        <taxon>Gunneridae</taxon>
        <taxon>Pentapetalae</taxon>
        <taxon>rosids</taxon>
        <taxon>fabids</taxon>
        <taxon>Rosales</taxon>
        <taxon>Moraceae</taxon>
        <taxon>Ficeae</taxon>
        <taxon>Ficus</taxon>
    </lineage>
</organism>
<keyword evidence="3" id="KW-1185">Reference proteome</keyword>
<protein>
    <submittedName>
        <fullName evidence="2">Uncharacterized protein</fullName>
    </submittedName>
</protein>